<evidence type="ECO:0000313" key="4">
    <source>
        <dbReference type="EMBL" id="KAK8959941.1"/>
    </source>
</evidence>
<dbReference type="PANTHER" id="PTHR47186:SF13">
    <property type="entry name" value="DISEASE RESISTANCE PROTEIN RGA3"/>
    <property type="match status" value="1"/>
</dbReference>
<organism evidence="4 5">
    <name type="scientific">Platanthera guangdongensis</name>
    <dbReference type="NCBI Taxonomy" id="2320717"/>
    <lineage>
        <taxon>Eukaryota</taxon>
        <taxon>Viridiplantae</taxon>
        <taxon>Streptophyta</taxon>
        <taxon>Embryophyta</taxon>
        <taxon>Tracheophyta</taxon>
        <taxon>Spermatophyta</taxon>
        <taxon>Magnoliopsida</taxon>
        <taxon>Liliopsida</taxon>
        <taxon>Asparagales</taxon>
        <taxon>Orchidaceae</taxon>
        <taxon>Orchidoideae</taxon>
        <taxon>Orchideae</taxon>
        <taxon>Orchidinae</taxon>
        <taxon>Platanthera</taxon>
    </lineage>
</organism>
<proteinExistence type="predicted"/>
<protein>
    <submittedName>
        <fullName evidence="4">Uncharacterized protein</fullName>
    </submittedName>
</protein>
<dbReference type="InterPro" id="IPR032675">
    <property type="entry name" value="LRR_dom_sf"/>
</dbReference>
<keyword evidence="1" id="KW-0677">Repeat</keyword>
<dbReference type="PANTHER" id="PTHR47186">
    <property type="entry name" value="LEUCINE-RICH REPEAT-CONTAINING PROTEIN 57"/>
    <property type="match status" value="1"/>
</dbReference>
<dbReference type="Pfam" id="PF23598">
    <property type="entry name" value="LRR_14"/>
    <property type="match status" value="1"/>
</dbReference>
<evidence type="ECO:0000313" key="5">
    <source>
        <dbReference type="Proteomes" id="UP001412067"/>
    </source>
</evidence>
<name>A0ABR2M7D8_9ASPA</name>
<keyword evidence="5" id="KW-1185">Reference proteome</keyword>
<comment type="caution">
    <text evidence="4">The sequence shown here is derived from an EMBL/GenBank/DDBJ whole genome shotgun (WGS) entry which is preliminary data.</text>
</comment>
<dbReference type="Pfam" id="PF25019">
    <property type="entry name" value="LRR_R13L1-DRL21"/>
    <property type="match status" value="1"/>
</dbReference>
<feature type="domain" description="Disease resistance R13L4/SHOC-2-like LRR" evidence="2">
    <location>
        <begin position="17"/>
        <end position="100"/>
    </location>
</feature>
<evidence type="ECO:0000259" key="2">
    <source>
        <dbReference type="Pfam" id="PF23598"/>
    </source>
</evidence>
<dbReference type="EMBL" id="JBBWWR010000011">
    <property type="protein sequence ID" value="KAK8959941.1"/>
    <property type="molecule type" value="Genomic_DNA"/>
</dbReference>
<dbReference type="InterPro" id="IPR055414">
    <property type="entry name" value="LRR_R13L4/SHOC2-like"/>
</dbReference>
<reference evidence="4 5" key="1">
    <citation type="journal article" date="2022" name="Nat. Plants">
        <title>Genomes of leafy and leafless Platanthera orchids illuminate the evolution of mycoheterotrophy.</title>
        <authorList>
            <person name="Li M.H."/>
            <person name="Liu K.W."/>
            <person name="Li Z."/>
            <person name="Lu H.C."/>
            <person name="Ye Q.L."/>
            <person name="Zhang D."/>
            <person name="Wang J.Y."/>
            <person name="Li Y.F."/>
            <person name="Zhong Z.M."/>
            <person name="Liu X."/>
            <person name="Yu X."/>
            <person name="Liu D.K."/>
            <person name="Tu X.D."/>
            <person name="Liu B."/>
            <person name="Hao Y."/>
            <person name="Liao X.Y."/>
            <person name="Jiang Y.T."/>
            <person name="Sun W.H."/>
            <person name="Chen J."/>
            <person name="Chen Y.Q."/>
            <person name="Ai Y."/>
            <person name="Zhai J.W."/>
            <person name="Wu S.S."/>
            <person name="Zhou Z."/>
            <person name="Hsiao Y.Y."/>
            <person name="Wu W.L."/>
            <person name="Chen Y.Y."/>
            <person name="Lin Y.F."/>
            <person name="Hsu J.L."/>
            <person name="Li C.Y."/>
            <person name="Wang Z.W."/>
            <person name="Zhao X."/>
            <person name="Zhong W.Y."/>
            <person name="Ma X.K."/>
            <person name="Ma L."/>
            <person name="Huang J."/>
            <person name="Chen G.Z."/>
            <person name="Huang M.Z."/>
            <person name="Huang L."/>
            <person name="Peng D.H."/>
            <person name="Luo Y.B."/>
            <person name="Zou S.Q."/>
            <person name="Chen S.P."/>
            <person name="Lan S."/>
            <person name="Tsai W.C."/>
            <person name="Van de Peer Y."/>
            <person name="Liu Z.J."/>
        </authorList>
    </citation>
    <scope>NUCLEOTIDE SEQUENCE [LARGE SCALE GENOMIC DNA]</scope>
    <source>
        <strain evidence="4">Lor288</strain>
    </source>
</reference>
<feature type="domain" description="R13L1/DRL21-like LRR repeat region" evidence="3">
    <location>
        <begin position="159"/>
        <end position="236"/>
    </location>
</feature>
<sequence length="236" mass="27025">MHKYILFIQNVNEVLHVISSNVNLLRVLHLQYCLLKTLPDSFKKLKHLRYLDLSRTLHIESILDSIGNLCNLSTLDLGYCSHLSSLPESIFALSNLHTLTLTNCYLIQQLPQNICNINRLVHLNIHKTQLTCLPRRLGKLSQLRTLLIFICGGKTDCSLTELSSLKLEGVLQIKALQRVTTVDEVKAAHLNEMCGIRVLSLCWQFIPKFNCFTIYQAKDVLQNLQPHNNLKELEIQ</sequence>
<dbReference type="Proteomes" id="UP001412067">
    <property type="component" value="Unassembled WGS sequence"/>
</dbReference>
<evidence type="ECO:0000256" key="1">
    <source>
        <dbReference type="ARBA" id="ARBA00022737"/>
    </source>
</evidence>
<accession>A0ABR2M7D8</accession>
<gene>
    <name evidence="4" type="ORF">KSP40_PGU011607</name>
</gene>
<evidence type="ECO:0000259" key="3">
    <source>
        <dbReference type="Pfam" id="PF25019"/>
    </source>
</evidence>
<dbReference type="Gene3D" id="3.80.10.10">
    <property type="entry name" value="Ribonuclease Inhibitor"/>
    <property type="match status" value="1"/>
</dbReference>
<dbReference type="InterPro" id="IPR056789">
    <property type="entry name" value="LRR_R13L1-DRL21"/>
</dbReference>
<dbReference type="SUPFAM" id="SSF52047">
    <property type="entry name" value="RNI-like"/>
    <property type="match status" value="1"/>
</dbReference>